<gene>
    <name evidence="2" type="ORF">BCR41DRAFT_59185</name>
</gene>
<dbReference type="GeneID" id="33572766"/>
<dbReference type="OrthoDB" id="2435665at2759"/>
<proteinExistence type="predicted"/>
<comment type="caution">
    <text evidence="2">The sequence shown here is derived from an EMBL/GenBank/DDBJ whole genome shotgun (WGS) entry which is preliminary data.</text>
</comment>
<evidence type="ECO:0000313" key="2">
    <source>
        <dbReference type="EMBL" id="ORZ16033.1"/>
    </source>
</evidence>
<reference evidence="2 3" key="1">
    <citation type="submission" date="2016-07" db="EMBL/GenBank/DDBJ databases">
        <title>Pervasive Adenine N6-methylation of Active Genes in Fungi.</title>
        <authorList>
            <consortium name="DOE Joint Genome Institute"/>
            <person name="Mondo S.J."/>
            <person name="Dannebaum R.O."/>
            <person name="Kuo R.C."/>
            <person name="Labutti K."/>
            <person name="Haridas S."/>
            <person name="Kuo A."/>
            <person name="Salamov A."/>
            <person name="Ahrendt S.R."/>
            <person name="Lipzen A."/>
            <person name="Sullivan W."/>
            <person name="Andreopoulos W.B."/>
            <person name="Clum A."/>
            <person name="Lindquist E."/>
            <person name="Daum C."/>
            <person name="Ramamoorthy G.K."/>
            <person name="Gryganskyi A."/>
            <person name="Culley D."/>
            <person name="Magnuson J.K."/>
            <person name="James T.Y."/>
            <person name="O'Malley M.A."/>
            <person name="Stajich J.E."/>
            <person name="Spatafora J.W."/>
            <person name="Visel A."/>
            <person name="Grigoriev I.V."/>
        </authorList>
    </citation>
    <scope>NUCLEOTIDE SEQUENCE [LARGE SCALE GENOMIC DNA]</scope>
    <source>
        <strain evidence="2 3">NRRL 3116</strain>
    </source>
</reference>
<dbReference type="InParanoid" id="A0A1Y2GS18"/>
<feature type="region of interest" description="Disordered" evidence="1">
    <location>
        <begin position="112"/>
        <end position="167"/>
    </location>
</feature>
<evidence type="ECO:0000256" key="1">
    <source>
        <dbReference type="SAM" id="MobiDB-lite"/>
    </source>
</evidence>
<feature type="compositionally biased region" description="Basic and acidic residues" evidence="1">
    <location>
        <begin position="1"/>
        <end position="17"/>
    </location>
</feature>
<sequence>MLHEQKLYAPPEHETKQKTKNGPLQQTSDAITTTTATGTNSGVDESINKISNDHAGPWQHLFPSGPGPDGYDEFISATQSQLQTQQGSLGSQIQLAQMLPSLLPEIIEEAEDEGIEGEEGRAESRSQPMSISGSSLEYKTNTVNLDDDDSKDDDKDDNNSDNNANVNEEPFRADLWSRIQIRYVPTLAHLQSFFRCIHLDPEDTQDKTFGYHHQHKWVTDKGISPTLDEDEDHHHRQERVKRWEKHNDNRNDDKNNYNNNNSNDNHFNSGSGETIEPSIPTLIILIGCFSGHFYKSVNPEGQTRVATSSLCALPSPYNYRGELTEIPTVGTAATAHSAQQQQPQPETFQTFPSAISMTSHTNDEDRERVQYIKMANQALSEIKDSLEWIQRASGQNPELLIFEENRISSPASINNPPANPQPLPSERELWLQQIVGFWTDCFIVAEVQDPALEVEQQQHPSTGYYSQELPNRGDTAISDKVATIKSKDCMRLWIKTRQSIRAILSNGIEGIIERLRDLDETPKASAPAASSIGAIVGLDWEIDQTATRCRFQLLT</sequence>
<dbReference type="Proteomes" id="UP000193648">
    <property type="component" value="Unassembled WGS sequence"/>
</dbReference>
<feature type="compositionally biased region" description="Low complexity" evidence="1">
    <location>
        <begin position="256"/>
        <end position="268"/>
    </location>
</feature>
<dbReference type="EMBL" id="MCFF01000018">
    <property type="protein sequence ID" value="ORZ16033.1"/>
    <property type="molecule type" value="Genomic_DNA"/>
</dbReference>
<accession>A0A1Y2GS18</accession>
<organism evidence="2 3">
    <name type="scientific">Lobosporangium transversale</name>
    <dbReference type="NCBI Taxonomy" id="64571"/>
    <lineage>
        <taxon>Eukaryota</taxon>
        <taxon>Fungi</taxon>
        <taxon>Fungi incertae sedis</taxon>
        <taxon>Mucoromycota</taxon>
        <taxon>Mortierellomycotina</taxon>
        <taxon>Mortierellomycetes</taxon>
        <taxon>Mortierellales</taxon>
        <taxon>Mortierellaceae</taxon>
        <taxon>Lobosporangium</taxon>
    </lineage>
</organism>
<dbReference type="RefSeq" id="XP_021881380.1">
    <property type="nucleotide sequence ID" value="XM_022030925.1"/>
</dbReference>
<keyword evidence="3" id="KW-1185">Reference proteome</keyword>
<feature type="compositionally biased region" description="Polar residues" evidence="1">
    <location>
        <begin position="20"/>
        <end position="31"/>
    </location>
</feature>
<protein>
    <submittedName>
        <fullName evidence="2">Uncharacterized protein</fullName>
    </submittedName>
</protein>
<dbReference type="AlphaFoldDB" id="A0A1Y2GS18"/>
<feature type="compositionally biased region" description="Polar residues" evidence="1">
    <location>
        <begin position="125"/>
        <end position="144"/>
    </location>
</feature>
<evidence type="ECO:0000313" key="3">
    <source>
        <dbReference type="Proteomes" id="UP000193648"/>
    </source>
</evidence>
<feature type="compositionally biased region" description="Basic and acidic residues" evidence="1">
    <location>
        <begin position="245"/>
        <end position="255"/>
    </location>
</feature>
<name>A0A1Y2GS18_9FUNG</name>
<feature type="compositionally biased region" description="Acidic residues" evidence="1">
    <location>
        <begin position="145"/>
        <end position="156"/>
    </location>
</feature>
<feature type="region of interest" description="Disordered" evidence="1">
    <location>
        <begin position="1"/>
        <end position="73"/>
    </location>
</feature>
<feature type="region of interest" description="Disordered" evidence="1">
    <location>
        <begin position="222"/>
        <end position="272"/>
    </location>
</feature>